<dbReference type="EMBL" id="GL883117">
    <property type="protein sequence ID" value="EGG04727.1"/>
    <property type="molecule type" value="Genomic_DNA"/>
</dbReference>
<feature type="transmembrane region" description="Helical" evidence="2">
    <location>
        <begin position="742"/>
        <end position="762"/>
    </location>
</feature>
<dbReference type="OrthoDB" id="2498550at2759"/>
<dbReference type="RefSeq" id="XP_007412166.1">
    <property type="nucleotide sequence ID" value="XM_007412104.1"/>
</dbReference>
<sequence>MSRSSAGRPNTKISSLVSLYEEQALKHTNSAKRTKADASEGSSTRASRHLSPLPQPPVFKFCSPVLTTGCLPPIIHVDPEPDPIPSAPTNPVQCSSMEMVNTSDSSTTLSPQDLTACVAAPFLNLGQIQDNEPRTDSHSFRKMDVSQDSACPSVIESSSGPSSQNCTLVTDTYHKQLLTKRMSNGSTDFSRVFETSTDPTIDRKPLLTGGESTISSTGSKIGVPAHRVFTRGAPALLLPALDELLESIEDACFEEVRINDMSEQEGSTWRDWIRGTSQDPPSYNWNPFHRTRGRKCTKMVNHRMNNEISDIPSKTEQKYSSSKESDFERGSHHDSEPFVNTSTISFLPDLPSEIPASRAKAPKKERIRRLIFLPMHLLPANLTITDLKLNRSASASLLSMTDIISLGMDTILDAEDTPYAMSLMNIEMFRDMSQMIGLLIGFRSDYWQSPLPTTTPIFDSAASSNLTIVNVLFGRIPAVVGLDFVSAFGKAVLWFWIFGCICALGLYEFYRLTGGWTGPQRRLSNSARFGEGFDMEDNFHNSKIRSTWRQSKTYITTLTFLLTSFYVPLSKISIGALAWTSDFWAIPNPYVNSDQPQVDPLGPSDLYRASLDFCYTTTMKKPQGVLININWTVPIILASMFNICTLSLWFPIRLWQTVNVEAPKVDEYTELGEKRNAVDQEYMRLVDCDQGPFVYLYSSIQLRAKPFIHPTQNASDTVGKFGYLVISFIGLLVALKVKGSRVLGGPLLVVITALIYVLNAYFTIIRTPIFQRVIKRYQKRLDFSIDLFSPQLDLAKHITRRLQEYTRANAEMVTSNRQNNDHNVIRGLIIHEFTGPDCFWKPRTPPYAHNVTTFFGRADVVPFPFTVIFRYDQSPDPIFITQSEDLQAYVNQNNTMEILMRRQVRLLLRSLEGKEVFAPLTEEWERVKGKKGLFRRNADSRIHFRSGILKIRRNCDLSWRGYNYNSGFEVTINYCDGQLAKSNGSVTSKIKYTREAHSIGLLDDFKLSPGLARIFQDNKHVIGTKIGSIQTHLKSRRDYFATQFAWKLNTMSYSFLLNLLMKEDVTAASLAEHIKLEEVDPKMRDFPEVCRGSLRAVDDRLQFIHKNKLTRWWYTFFDDVYRRNAVDVPALSQSPSDFSPHYRSSICYRPMSRKKLEDFLIERQLATVDGRGGFFHSGLLNRMYFYMDEMMFEGTSKGISIRVGDSREQVKLESLPSATKHRKQHDSSSSEYSSYYDPYGPSRYSSRFTQFTGEGTDEGDPVIRFRNAFAHEQIFDQTSQETSTRFAYILQRVKRGTREWLGLVPVHHARRHSAGISLGLRRTTTGFELPRSAHSPVISFCSESEEKSERIHSQIDSLEYGYPRSEI</sequence>
<feature type="compositionally biased region" description="Basic and acidic residues" evidence="1">
    <location>
        <begin position="313"/>
        <end position="336"/>
    </location>
</feature>
<proteinExistence type="predicted"/>
<feature type="transmembrane region" description="Helical" evidence="2">
    <location>
        <begin position="717"/>
        <end position="735"/>
    </location>
</feature>
<feature type="transmembrane region" description="Helical" evidence="2">
    <location>
        <begin position="493"/>
        <end position="512"/>
    </location>
</feature>
<keyword evidence="2" id="KW-0812">Transmembrane</keyword>
<organism evidence="4">
    <name type="scientific">Melampsora larici-populina (strain 98AG31 / pathotype 3-4-7)</name>
    <name type="common">Poplar leaf rust fungus</name>
    <dbReference type="NCBI Taxonomy" id="747676"/>
    <lineage>
        <taxon>Eukaryota</taxon>
        <taxon>Fungi</taxon>
        <taxon>Dikarya</taxon>
        <taxon>Basidiomycota</taxon>
        <taxon>Pucciniomycotina</taxon>
        <taxon>Pucciniomycetes</taxon>
        <taxon>Pucciniales</taxon>
        <taxon>Melampsoraceae</taxon>
        <taxon>Melampsora</taxon>
    </lineage>
</organism>
<dbReference type="VEuPathDB" id="FungiDB:MELLADRAFT_116992"/>
<feature type="region of interest" description="Disordered" evidence="1">
    <location>
        <begin position="305"/>
        <end position="339"/>
    </location>
</feature>
<feature type="region of interest" description="Disordered" evidence="1">
    <location>
        <begin position="24"/>
        <end position="53"/>
    </location>
</feature>
<dbReference type="GeneID" id="18925925"/>
<feature type="region of interest" description="Disordered" evidence="1">
    <location>
        <begin position="1213"/>
        <end position="1234"/>
    </location>
</feature>
<evidence type="ECO:0000313" key="3">
    <source>
        <dbReference type="EMBL" id="EGG04727.1"/>
    </source>
</evidence>
<keyword evidence="2" id="KW-0472">Membrane</keyword>
<reference evidence="4" key="1">
    <citation type="journal article" date="2011" name="Proc. Natl. Acad. Sci. U.S.A.">
        <title>Obligate biotrophy features unraveled by the genomic analysis of rust fungi.</title>
        <authorList>
            <person name="Duplessis S."/>
            <person name="Cuomo C.A."/>
            <person name="Lin Y.-C."/>
            <person name="Aerts A."/>
            <person name="Tisserant E."/>
            <person name="Veneault-Fourrey C."/>
            <person name="Joly D.L."/>
            <person name="Hacquard S."/>
            <person name="Amselem J."/>
            <person name="Cantarel B.L."/>
            <person name="Chiu R."/>
            <person name="Coutinho P.M."/>
            <person name="Feau N."/>
            <person name="Field M."/>
            <person name="Frey P."/>
            <person name="Gelhaye E."/>
            <person name="Goldberg J."/>
            <person name="Grabherr M.G."/>
            <person name="Kodira C.D."/>
            <person name="Kohler A."/>
            <person name="Kuees U."/>
            <person name="Lindquist E.A."/>
            <person name="Lucas S.M."/>
            <person name="Mago R."/>
            <person name="Mauceli E."/>
            <person name="Morin E."/>
            <person name="Murat C."/>
            <person name="Pangilinan J.L."/>
            <person name="Park R."/>
            <person name="Pearson M."/>
            <person name="Quesneville H."/>
            <person name="Rouhier N."/>
            <person name="Sakthikumar S."/>
            <person name="Salamov A.A."/>
            <person name="Schmutz J."/>
            <person name="Selles B."/>
            <person name="Shapiro H."/>
            <person name="Tanguay P."/>
            <person name="Tuskan G.A."/>
            <person name="Henrissat B."/>
            <person name="Van de Peer Y."/>
            <person name="Rouze P."/>
            <person name="Ellis J.G."/>
            <person name="Dodds P.N."/>
            <person name="Schein J.E."/>
            <person name="Zhong S."/>
            <person name="Hamelin R.C."/>
            <person name="Grigoriev I.V."/>
            <person name="Szabo L.J."/>
            <person name="Martin F."/>
        </authorList>
    </citation>
    <scope>NUCLEOTIDE SEQUENCE [LARGE SCALE GENOMIC DNA]</scope>
    <source>
        <strain evidence="4">98AG31 / pathotype 3-4-7</strain>
    </source>
</reference>
<evidence type="ECO:0000313" key="4">
    <source>
        <dbReference type="Proteomes" id="UP000001072"/>
    </source>
</evidence>
<dbReference type="InParanoid" id="F4RSA2"/>
<protein>
    <submittedName>
        <fullName evidence="3">Uncharacterized protein</fullName>
    </submittedName>
</protein>
<keyword evidence="4" id="KW-1185">Reference proteome</keyword>
<evidence type="ECO:0000256" key="1">
    <source>
        <dbReference type="SAM" id="MobiDB-lite"/>
    </source>
</evidence>
<dbReference type="eggNOG" id="ENOG502QVFY">
    <property type="taxonomic scope" value="Eukaryota"/>
</dbReference>
<dbReference type="Proteomes" id="UP000001072">
    <property type="component" value="Unassembled WGS sequence"/>
</dbReference>
<accession>F4RSA2</accession>
<gene>
    <name evidence="3" type="ORF">MELLADRAFT_116992</name>
</gene>
<keyword evidence="2" id="KW-1133">Transmembrane helix</keyword>
<feature type="transmembrane region" description="Helical" evidence="2">
    <location>
        <begin position="629"/>
        <end position="650"/>
    </location>
</feature>
<name>F4RSA2_MELLP</name>
<dbReference type="KEGG" id="mlr:MELLADRAFT_116992"/>
<dbReference type="HOGENOM" id="CLU_003027_0_0_1"/>
<evidence type="ECO:0000256" key="2">
    <source>
        <dbReference type="SAM" id="Phobius"/>
    </source>
</evidence>